<dbReference type="InterPro" id="IPR014751">
    <property type="entry name" value="XRCC4-like_C"/>
</dbReference>
<dbReference type="SUPFAM" id="SSF90257">
    <property type="entry name" value="Myosin rod fragments"/>
    <property type="match status" value="1"/>
</dbReference>
<dbReference type="EMBL" id="CAJOBH010099782">
    <property type="protein sequence ID" value="CAF4607205.1"/>
    <property type="molecule type" value="Genomic_DNA"/>
</dbReference>
<comment type="similarity">
    <text evidence="2">Belongs to the TRAFAC class myosin-kinesin ATPase superfamily. Myosin family.</text>
</comment>
<dbReference type="GO" id="GO:0030016">
    <property type="term" value="C:myofibril"/>
    <property type="evidence" value="ECO:0007669"/>
    <property type="project" value="UniProtKB-SubCell"/>
</dbReference>
<protein>
    <recommendedName>
        <fullName evidence="4">Paramyosin</fullName>
    </recommendedName>
</protein>
<dbReference type="EMBL" id="CAJOBJ010006293">
    <property type="protein sequence ID" value="CAF4056440.1"/>
    <property type="molecule type" value="Genomic_DNA"/>
</dbReference>
<evidence type="ECO:0000313" key="15">
    <source>
        <dbReference type="Proteomes" id="UP000681967"/>
    </source>
</evidence>
<evidence type="ECO:0000256" key="10">
    <source>
        <dbReference type="ARBA" id="ARBA00023179"/>
    </source>
</evidence>
<evidence type="ECO:0000256" key="11">
    <source>
        <dbReference type="SAM" id="MobiDB-lite"/>
    </source>
</evidence>
<feature type="region of interest" description="Disordered" evidence="11">
    <location>
        <begin position="49"/>
        <end position="77"/>
    </location>
</feature>
<evidence type="ECO:0000256" key="6">
    <source>
        <dbReference type="ARBA" id="ARBA00022490"/>
    </source>
</evidence>
<evidence type="ECO:0000256" key="2">
    <source>
        <dbReference type="ARBA" id="ARBA00008314"/>
    </source>
</evidence>
<dbReference type="Gene3D" id="1.20.5.370">
    <property type="match status" value="4"/>
</dbReference>
<feature type="domain" description="Myosin tail" evidence="12">
    <location>
        <begin position="4"/>
        <end position="392"/>
    </location>
</feature>
<name>A0A8S2Z582_9BILA</name>
<dbReference type="PANTHER" id="PTHR46349:SF6">
    <property type="entry name" value="MYOSIN-6-LIKE"/>
    <property type="match status" value="1"/>
</dbReference>
<evidence type="ECO:0000256" key="4">
    <source>
        <dbReference type="ARBA" id="ARBA00018623"/>
    </source>
</evidence>
<comment type="subcellular location">
    <subcellularLocation>
        <location evidence="1">Cytoplasm</location>
        <location evidence="1">Myofibril</location>
    </subcellularLocation>
</comment>
<keyword evidence="10" id="KW-0514">Muscle protein</keyword>
<organism evidence="14 15">
    <name type="scientific">Rotaria magnacalcarata</name>
    <dbReference type="NCBI Taxonomy" id="392030"/>
    <lineage>
        <taxon>Eukaryota</taxon>
        <taxon>Metazoa</taxon>
        <taxon>Spiralia</taxon>
        <taxon>Gnathifera</taxon>
        <taxon>Rotifera</taxon>
        <taxon>Eurotatoria</taxon>
        <taxon>Bdelloidea</taxon>
        <taxon>Philodinida</taxon>
        <taxon>Philodinidae</taxon>
        <taxon>Rotaria</taxon>
    </lineage>
</organism>
<dbReference type="AlphaFoldDB" id="A0A8S2Z582"/>
<evidence type="ECO:0000313" key="14">
    <source>
        <dbReference type="EMBL" id="CAF4607205.1"/>
    </source>
</evidence>
<evidence type="ECO:0000259" key="12">
    <source>
        <dbReference type="Pfam" id="PF01576"/>
    </source>
</evidence>
<keyword evidence="9" id="KW-0505">Motor protein</keyword>
<evidence type="ECO:0000256" key="1">
    <source>
        <dbReference type="ARBA" id="ARBA00004657"/>
    </source>
</evidence>
<evidence type="ECO:0000256" key="7">
    <source>
        <dbReference type="ARBA" id="ARBA00023054"/>
    </source>
</evidence>
<dbReference type="GO" id="GO:0016459">
    <property type="term" value="C:myosin complex"/>
    <property type="evidence" value="ECO:0007669"/>
    <property type="project" value="UniProtKB-KW"/>
</dbReference>
<feature type="non-terminal residue" evidence="14">
    <location>
        <position position="1"/>
    </location>
</feature>
<dbReference type="InterPro" id="IPR002928">
    <property type="entry name" value="Myosin_tail"/>
</dbReference>
<evidence type="ECO:0000256" key="5">
    <source>
        <dbReference type="ARBA" id="ARBA00022433"/>
    </source>
</evidence>
<dbReference type="Proteomes" id="UP000681967">
    <property type="component" value="Unassembled WGS sequence"/>
</dbReference>
<sequence length="428" mass="49129">RAELEKEELQAALEEAESALEQEEAKVLRVQMELSTVRQEIDRRIHEKEEEFETTRRNHARSLESMQASLEAETRSKAEALKQKKKLESDINELEVALDHANRSNADLQKALKKIQVTVTELQVQIEDEQRQRDEAREAAAAAERRANLIIGELEELRTALEQAERARKAAENELNEAADRISEVSTINANLSSQRRQLESAVAAMQADLDEAVAELKNSEERSKKAAADAARLAEELRQEQEHAIQTERLRKGLEQQIKDLQTRLDEAESNALKGGKRIIAKLEQRIHELESENELEQHRHQETLKELRKNDRRLKELAFQAEEDRKNQLRLQDLSEKLQNKIKIYKRQVEEAEEIAALNLAKYRKVQTELEDSAERAELAENQLGKLRAKTRSTVSVSRTSPGREIRESTITRAASIMRSSSVRPR</sequence>
<reference evidence="14" key="1">
    <citation type="submission" date="2021-02" db="EMBL/GenBank/DDBJ databases">
        <authorList>
            <person name="Nowell W R."/>
        </authorList>
    </citation>
    <scope>NUCLEOTIDE SEQUENCE</scope>
</reference>
<keyword evidence="7" id="KW-0175">Coiled coil</keyword>
<dbReference type="Pfam" id="PF01576">
    <property type="entry name" value="Myosin_tail_1"/>
    <property type="match status" value="1"/>
</dbReference>
<dbReference type="FunFam" id="1.20.5.370:FF:000001">
    <property type="entry name" value="Myosin heavy chain"/>
    <property type="match status" value="1"/>
</dbReference>
<accession>A0A8S2Z582</accession>
<dbReference type="FunFam" id="1.20.5.370:FF:000009">
    <property type="entry name" value="Myosin heavy chain, isoform G"/>
    <property type="match status" value="1"/>
</dbReference>
<proteinExistence type="inferred from homology"/>
<keyword evidence="5" id="KW-0787">Thick filament</keyword>
<comment type="caution">
    <text evidence="14">The sequence shown here is derived from an EMBL/GenBank/DDBJ whole genome shotgun (WGS) entry which is preliminary data.</text>
</comment>
<gene>
    <name evidence="14" type="ORF">BYL167_LOCUS40388</name>
    <name evidence="13" type="ORF">GIL414_LOCUS14713</name>
</gene>
<comment type="similarity">
    <text evidence="3">Belongs to the paramyosin family.</text>
</comment>
<dbReference type="PANTHER" id="PTHR46349">
    <property type="entry name" value="CINGULIN-LIKE PROTEIN 1-RELATED"/>
    <property type="match status" value="1"/>
</dbReference>
<evidence type="ECO:0000313" key="13">
    <source>
        <dbReference type="EMBL" id="CAF4056440.1"/>
    </source>
</evidence>
<evidence type="ECO:0000256" key="8">
    <source>
        <dbReference type="ARBA" id="ARBA00023123"/>
    </source>
</evidence>
<keyword evidence="6" id="KW-0963">Cytoplasm</keyword>
<evidence type="ECO:0000256" key="3">
    <source>
        <dbReference type="ARBA" id="ARBA00008447"/>
    </source>
</evidence>
<dbReference type="GO" id="GO:0032982">
    <property type="term" value="C:myosin filament"/>
    <property type="evidence" value="ECO:0007669"/>
    <property type="project" value="UniProtKB-KW"/>
</dbReference>
<dbReference type="Proteomes" id="UP000681720">
    <property type="component" value="Unassembled WGS sequence"/>
</dbReference>
<evidence type="ECO:0000256" key="9">
    <source>
        <dbReference type="ARBA" id="ARBA00023175"/>
    </source>
</evidence>
<keyword evidence="8" id="KW-0518">Myosin</keyword>